<dbReference type="OrthoDB" id="1470350at2759"/>
<dbReference type="GO" id="GO:0016705">
    <property type="term" value="F:oxidoreductase activity, acting on paired donors, with incorporation or reduction of molecular oxygen"/>
    <property type="evidence" value="ECO:0007669"/>
    <property type="project" value="InterPro"/>
</dbReference>
<evidence type="ECO:0000256" key="3">
    <source>
        <dbReference type="ARBA" id="ARBA00022723"/>
    </source>
</evidence>
<dbReference type="GO" id="GO:0008395">
    <property type="term" value="F:steroid hydroxylase activity"/>
    <property type="evidence" value="ECO:0007669"/>
    <property type="project" value="TreeGrafter"/>
</dbReference>
<dbReference type="GO" id="GO:0005506">
    <property type="term" value="F:iron ion binding"/>
    <property type="evidence" value="ECO:0007669"/>
    <property type="project" value="InterPro"/>
</dbReference>
<dbReference type="InterPro" id="IPR001128">
    <property type="entry name" value="Cyt_P450"/>
</dbReference>
<dbReference type="InterPro" id="IPR036396">
    <property type="entry name" value="Cyt_P450_sf"/>
</dbReference>
<evidence type="ECO:0000313" key="7">
    <source>
        <dbReference type="Proteomes" id="UP000240883"/>
    </source>
</evidence>
<gene>
    <name evidence="6" type="ORF">BS50DRAFT_616395</name>
</gene>
<dbReference type="Proteomes" id="UP000240883">
    <property type="component" value="Unassembled WGS sequence"/>
</dbReference>
<evidence type="ECO:0000256" key="2">
    <source>
        <dbReference type="ARBA" id="ARBA00022617"/>
    </source>
</evidence>
<dbReference type="InterPro" id="IPR017972">
    <property type="entry name" value="Cyt_P450_CS"/>
</dbReference>
<dbReference type="AlphaFoldDB" id="A0A2T2P5D1"/>
<dbReference type="EMBL" id="KZ678129">
    <property type="protein sequence ID" value="PSN72882.1"/>
    <property type="molecule type" value="Genomic_DNA"/>
</dbReference>
<sequence length="396" mass="45461">MWTKPTQEYIRYRIKNQGFPNPHGKVLTHVSEAIFKAQLHPGARMENLSANLLRIIHQTAAWESIPDSVVQERNPKDTERVISLKNWTRYVLLYAVTSCFFGEVIFRVDPRILEYFMDFDEDSWQFTYQISRVFTQKMFRAKTRIQNVFNDYLDLSVTIRSDASWMVLTLESEMRAAGIGSKDISAYLMMLYWVINSNAWKAAFWQSSHILLDTKLQKAIEKQVKPLFTPTHLQIPNEIMDQLEASSLLVAAYNETLRVCTSSVGVRNVAGDCVIGNKILQKGSRLLMHYSQMLMDEKVFGRNPKKFDHHRFLDQPSLAKDPSFRPFSGDLKYCPGRFLAQKEVLFLVSLLFGTYGTKIQGTKQETPGMENKKPSLGMMGPKADGDLYVVVKIDGN</sequence>
<keyword evidence="7" id="KW-1185">Reference proteome</keyword>
<dbReference type="STRING" id="1448308.A0A2T2P5D1"/>
<dbReference type="Pfam" id="PF00067">
    <property type="entry name" value="p450"/>
    <property type="match status" value="1"/>
</dbReference>
<proteinExistence type="inferred from homology"/>
<evidence type="ECO:0000256" key="5">
    <source>
        <dbReference type="RuleBase" id="RU000461"/>
    </source>
</evidence>
<keyword evidence="5" id="KW-0560">Oxidoreductase</keyword>
<keyword evidence="4 5" id="KW-0408">Iron</keyword>
<dbReference type="PANTHER" id="PTHR24304">
    <property type="entry name" value="CYTOCHROME P450 FAMILY 7"/>
    <property type="match status" value="1"/>
</dbReference>
<keyword evidence="3 5" id="KW-0479">Metal-binding</keyword>
<name>A0A2T2P5D1_CORCC</name>
<organism evidence="6 7">
    <name type="scientific">Corynespora cassiicola Philippines</name>
    <dbReference type="NCBI Taxonomy" id="1448308"/>
    <lineage>
        <taxon>Eukaryota</taxon>
        <taxon>Fungi</taxon>
        <taxon>Dikarya</taxon>
        <taxon>Ascomycota</taxon>
        <taxon>Pezizomycotina</taxon>
        <taxon>Dothideomycetes</taxon>
        <taxon>Pleosporomycetidae</taxon>
        <taxon>Pleosporales</taxon>
        <taxon>Corynesporascaceae</taxon>
        <taxon>Corynespora</taxon>
    </lineage>
</organism>
<evidence type="ECO:0000313" key="6">
    <source>
        <dbReference type="EMBL" id="PSN72882.1"/>
    </source>
</evidence>
<dbReference type="PANTHER" id="PTHR24304:SF2">
    <property type="entry name" value="24-HYDROXYCHOLESTEROL 7-ALPHA-HYDROXYLASE"/>
    <property type="match status" value="1"/>
</dbReference>
<dbReference type="SUPFAM" id="SSF48264">
    <property type="entry name" value="Cytochrome P450"/>
    <property type="match status" value="1"/>
</dbReference>
<comment type="similarity">
    <text evidence="1 5">Belongs to the cytochrome P450 family.</text>
</comment>
<dbReference type="GO" id="GO:0020037">
    <property type="term" value="F:heme binding"/>
    <property type="evidence" value="ECO:0007669"/>
    <property type="project" value="InterPro"/>
</dbReference>
<accession>A0A2T2P5D1</accession>
<dbReference type="PROSITE" id="PS00086">
    <property type="entry name" value="CYTOCHROME_P450"/>
    <property type="match status" value="1"/>
</dbReference>
<dbReference type="InterPro" id="IPR050529">
    <property type="entry name" value="CYP450_sterol_14alpha_dmase"/>
</dbReference>
<keyword evidence="5" id="KW-0503">Monooxygenase</keyword>
<evidence type="ECO:0000256" key="4">
    <source>
        <dbReference type="ARBA" id="ARBA00023004"/>
    </source>
</evidence>
<evidence type="ECO:0000256" key="1">
    <source>
        <dbReference type="ARBA" id="ARBA00010617"/>
    </source>
</evidence>
<keyword evidence="2 5" id="KW-0349">Heme</keyword>
<protein>
    <submittedName>
        <fullName evidence="6">Cytochrome P450</fullName>
    </submittedName>
</protein>
<dbReference type="Gene3D" id="1.10.630.10">
    <property type="entry name" value="Cytochrome P450"/>
    <property type="match status" value="1"/>
</dbReference>
<reference evidence="6 7" key="1">
    <citation type="journal article" date="2018" name="Front. Microbiol.">
        <title>Genome-Wide Analysis of Corynespora cassiicola Leaf Fall Disease Putative Effectors.</title>
        <authorList>
            <person name="Lopez D."/>
            <person name="Ribeiro S."/>
            <person name="Label P."/>
            <person name="Fumanal B."/>
            <person name="Venisse J.S."/>
            <person name="Kohler A."/>
            <person name="de Oliveira R.R."/>
            <person name="Labutti K."/>
            <person name="Lipzen A."/>
            <person name="Lail K."/>
            <person name="Bauer D."/>
            <person name="Ohm R.A."/>
            <person name="Barry K.W."/>
            <person name="Spatafora J."/>
            <person name="Grigoriev I.V."/>
            <person name="Martin F.M."/>
            <person name="Pujade-Renaud V."/>
        </authorList>
    </citation>
    <scope>NUCLEOTIDE SEQUENCE [LARGE SCALE GENOMIC DNA]</scope>
    <source>
        <strain evidence="6 7">Philippines</strain>
    </source>
</reference>